<proteinExistence type="predicted"/>
<reference evidence="1" key="1">
    <citation type="submission" date="2020-05" db="EMBL/GenBank/DDBJ databases">
        <authorList>
            <person name="Chiriac C."/>
            <person name="Salcher M."/>
            <person name="Ghai R."/>
            <person name="Kavagutti S V."/>
        </authorList>
    </citation>
    <scope>NUCLEOTIDE SEQUENCE</scope>
</reference>
<name>A0A6J7WQ36_9CAUD</name>
<sequence length="151" mass="16886">MPKISELPSVTSIAGNETIPLVQSTTTKKATISQLKGYRSFVGLITWDAINEEINLDTLQNDGFGITPNRTGTGEYTLEDSSGPFLESKTALFIEQNNNIDAPEYDVIMNTFYRYSDSLLYIKVKDLDLAGGNVYQTDNLRKVSFEIRVYP</sequence>
<evidence type="ECO:0000313" key="1">
    <source>
        <dbReference type="EMBL" id="CAB5218815.1"/>
    </source>
</evidence>
<organism evidence="1">
    <name type="scientific">uncultured Caudovirales phage</name>
    <dbReference type="NCBI Taxonomy" id="2100421"/>
    <lineage>
        <taxon>Viruses</taxon>
        <taxon>Duplodnaviria</taxon>
        <taxon>Heunggongvirae</taxon>
        <taxon>Uroviricota</taxon>
        <taxon>Caudoviricetes</taxon>
        <taxon>Peduoviridae</taxon>
        <taxon>Maltschvirus</taxon>
        <taxon>Maltschvirus maltsch</taxon>
    </lineage>
</organism>
<dbReference type="EMBL" id="LR798266">
    <property type="protein sequence ID" value="CAB5218815.1"/>
    <property type="molecule type" value="Genomic_DNA"/>
</dbReference>
<protein>
    <submittedName>
        <fullName evidence="1">Uncharacterized protein</fullName>
    </submittedName>
</protein>
<accession>A0A6J7WQ36</accession>
<gene>
    <name evidence="1" type="ORF">UFOVP215_32</name>
</gene>